<evidence type="ECO:0000256" key="2">
    <source>
        <dbReference type="SAM" id="MobiDB-lite"/>
    </source>
</evidence>
<feature type="coiled-coil region" evidence="1">
    <location>
        <begin position="81"/>
        <end position="134"/>
    </location>
</feature>
<dbReference type="AlphaFoldDB" id="A0A6H1Z830"/>
<keyword evidence="1" id="KW-0175">Coiled coil</keyword>
<evidence type="ECO:0000256" key="1">
    <source>
        <dbReference type="SAM" id="Coils"/>
    </source>
</evidence>
<reference evidence="3" key="1">
    <citation type="submission" date="2020-03" db="EMBL/GenBank/DDBJ databases">
        <title>The deep terrestrial virosphere.</title>
        <authorList>
            <person name="Holmfeldt K."/>
            <person name="Nilsson E."/>
            <person name="Simone D."/>
            <person name="Lopez-Fernandez M."/>
            <person name="Wu X."/>
            <person name="de Brujin I."/>
            <person name="Lundin D."/>
            <person name="Andersson A."/>
            <person name="Bertilsson S."/>
            <person name="Dopson M."/>
        </authorList>
    </citation>
    <scope>NUCLEOTIDE SEQUENCE</scope>
    <source>
        <strain evidence="3">TM448A00065</strain>
    </source>
</reference>
<proteinExistence type="predicted"/>
<gene>
    <name evidence="3" type="ORF">TM448A00065_0089</name>
</gene>
<accession>A0A6H1Z830</accession>
<feature type="region of interest" description="Disordered" evidence="2">
    <location>
        <begin position="1"/>
        <end position="37"/>
    </location>
</feature>
<sequence length="238" mass="25166">MSTDPKPPADLTPPPAAAPVPPVAPPAVEPPVVAAPPAPKITKADVEAAAAAARDAAMAEVYRKAGVKDAATLTALVEEHNKRLRADMSETEKIKADLAAEKTARLAAEALAAEEQGKREAAEKAHRMEAAENNIRTAFAAKGVQPGQMDVAMWLYQQHIQASETALVPEKFADEVLKRDRAYLFVQGAAPATTAPVNPAPGAVPPAAPPVIETVDDMSQQDFNKHVRDKYGFNPTMS</sequence>
<name>A0A6H1Z830_9ZZZZ</name>
<evidence type="ECO:0000313" key="3">
    <source>
        <dbReference type="EMBL" id="QJA44043.1"/>
    </source>
</evidence>
<protein>
    <submittedName>
        <fullName evidence="3">Uncharacterized protein</fullName>
    </submittedName>
</protein>
<dbReference type="EMBL" id="MT143972">
    <property type="protein sequence ID" value="QJA44043.1"/>
    <property type="molecule type" value="Genomic_DNA"/>
</dbReference>
<organism evidence="3">
    <name type="scientific">viral metagenome</name>
    <dbReference type="NCBI Taxonomy" id="1070528"/>
    <lineage>
        <taxon>unclassified sequences</taxon>
        <taxon>metagenomes</taxon>
        <taxon>organismal metagenomes</taxon>
    </lineage>
</organism>